<dbReference type="SMART" id="SM00958">
    <property type="entry name" value="SecA_PP_bind"/>
    <property type="match status" value="1"/>
</dbReference>
<sequence>MHQMRLMTESSMSRLASIIGTETPTLGEIETLVGALFSIENTSDAGVKSWRESQIAGVAEQYNERRLKAIDDTIQAKGNAALSGLVVRILSDGSLTTGEQLEMLEYLNSLDTKQLAFVKSGLVVGYAEVKQKIDRQAQVVSAFNEVKGKVSGWLKASDRKAEAGVLLRALSEASRNADQGSMEDVERLTALLNEMMSLTANEKDALLKRIGSDTAIDITTEELTALVGLVAELTGKNAKRSGEIEGAILKIQGARVDRKLAREKAEAARQESIAQAKEMAGLAEQIRSKGDNALNGLMEAALKAGDLETLRYLAGLLTDQLRQVQTELKQGVKEVQEKLAAWEEAVNGFNAEKAGVREWLNTEVSAGLRAPLRGYLNALIEAANRGSLEDVKRLTEVMHQMRLMTESSMSRLASIIGTETPTLGEIETLVGALFSIENTSDAGVKSWRESQIAGVAEQYNERRLKAIDDTIQAKGNAALSGLVVRILSDGSLTTGEQLEMLEYLNSLDTKQLAFVKSGLVVGYAEVKQKIDRQAQVVSAFNEVKGKVSGWLKASDRKAEAGVLLRALSEASRNADQGSMEDVERLTALLNEMMSLTANEKDALLKRIGSDTAIDITTEELTALVGLVAELTGKNAKRSGEIEGAILKIQGARVDRKLAREKAEAELLTQQRIANEADAAIAELQAKIDQMNASAEKMGAEETVPASKEEIPLVGVSGDAEARLRLARADLVTILDSETDTEQEIQAAYNKYLEIRKSIREGDELVFKNEVERAKLNARNRAEAELSAARGELVTVLDSETATEQEIQDTYDKYLDARKLVREGDELVFKNAVADAKAAARNRAEALKAVAAIPAVETPAAEVPTIETPEMEAEVLEAEVQAPVEETIPEKLSHLGLPVLRKLAQSAMMLSTSYVRVPGVDSMVTFEQIKDAIKMVEERGAEVLKGLRISEVSNNDAEFITLKLEEAVKQSLRAHGPQELRPYEVEGGVQRRAAMPLATATTESETEIGFEDQAGTYVDVEDGVITVKADAAIRASGEKDFGKTLKEDLDLIFKKLGIPENSRNREVLVDLITMEIRYMRWTKNTGDVQVRLVNNAATPAYYENGVITIDANLLTNGKFTAQDIFALMDFYSRHEYTHKQLDKERLSDYEKEARAIRADMVRFGKMNRDRRQALLSALYKLSPQIKDAPYYEMLIRVNKLLNQKVDKVRAEMKEATPVVPMDISTEILDEMGAYEAIAEALTGVERRSEMEMEAAEGVEGEMGLAPIVGTEEEKVAGQQKLEEIIKARNEIEKEMNKGAKADPSLILSLVEDLLVKAGVAFFVKNKDGSTKDLSDQLSTSEMNMLDQVLLILRGDRDHVGFPSLLDNFLEGLRQRGETVSKASLAYFFRRLGGNHMKFNGELSIDNPKLTALMQAYLDAAKKLAVLKREAMRADSQMTEDDFNRTVANVINIKGRISGLVDMVTQAVSSRGKTPVENRIEAILNEAKSETEKDKDQKPDVFDSQELCFQMSQGTSMVNLIAAAPKLDQGEVNVGAARIAEAMGTHPGREGVSGENIGAEIGDWFSKNWEFIKAWFGTVGAVLLHPASIPQFIKAKSQRWAMLRQMASGKMDENEFRKMANEKSHEVYQGMDAVFDQFGAVLKDKDGKVIMRLSDTEGDPKKLANFIRDLEKTEEGRQALGKVRAFAQMRKNEIRRTVANRANRELTAAEKAEALVHLHLAFILSIGKSKGFNFFPVQALAGDIMGDFDVVNFGTGEGKTKTSTIPLYMNFLRSSPGVPAIQLVTTDTFAQDNLNEVKPLFEFLGIKTGRLDATMTDEEKKDLMQTDGIVYSSVSTFFFEYEIDESKHNVFKFDDQGRVIGFLINIDEIDSILVDQAQQEYIISSPEKEADEEVLAARRAADEVADYIIRHGMGLERLQQLQAAARTQTRNIQGLREFEAYVADLDKGTVSLTQGMDAKLKDVLNLIGSEIPMTMSEKEFTKYVEAALYGHIVLREGVDYTIDDASGKILLSDKNTGEQTTRVLSEGKHSALEAKHANPNRKTGLAYHHPRVQISSGRSKTSNKRSTISLITTLTERDAAGKYRFTGFSGTAWGIRAELQAFYRKNVVQVASNVPKMRAIYADKVWSDWNVAAAELAKDMVVNFRERGGAPILLDVESKEVTDFLEKWFKDRYDTLLKKYNIDEIERKWVAGESLNDEEWFLLAVSYNQIATFDGTGDSLEETYIINRFSGRQNALTVSTILGSRGKDFSLEDIQQFMDNFKVIFKDSTSGMQFTEAVQFMWDLMHKGTKFVSRGELVERFGENFVRAFEQAWGPYLTAEEVVQEKDGRKVTVRGWSIEGFHDAAFRERIGETADKLGAYQTEVAGRINAFKQMFEFAWINVAGQQKNPTMMKLSNVFTARAHGLQVYAQRALNARIDEQIKGRGGRQFDLAGHFPFSVANKELSGLKGSDKKKVGSGTSSLEQGFKAFTGSDNSFVNDVWANGYQKLGWVTGSVLTALMLVSFGFGSIFLSVIAPVLFAGALAFLAYNFSWSSKKLVQSNFSLFDQSEVTGKESDRNTFFKNSVGYLKAFLFTNRDMVAFGTVTAAIGTLATLAAFFLSAPVSVPVITALAIGNAWLFFHRKFLTDSLKLRLFDRLGDRMTEQLKAFTAYESSEKTGVYNGSGELVDPAMKTKFLNLVALGQMGTEIDGTRQRKRFQAFDREYSKRNMRIQQAIHDGTKKYGEWTREEDIIRRLGPKDKLDPLMAVTVGMAAKGLYAITRGRLGKRFVERNAQKQEAERLRQIAIEEIAGVRDNPKMGTQEKYARLRTAQRQVDSFRARENASERFAPLRFARAVIRSVREDFDKEFKQYQKDVLALIKAEEAVASGKYYDQHGKERYDAEQARLAKERLRLSIQNPAFLLRDRLNSAIPGIWGWDLAVPAIPKTADEAKAMFAGIGKGVDKVLAAMGSEEFLTRKQSDGTTLVDRISKIIREVYDNTFHEWQAKTEEIGRQRMIGGVVTNIPAMLISNLINLLAAMLNGVAGFATKIPFVKKLDRLIQALTADLIGIPSLDQLAKLGRVSSDQVSTFLMINLFAPMITLVMNAGILMPKFIGGMLKLGVKTIGFGLTMVSAPLPKSWYDGISSAVAGRLDRWLSKLTDIQWANRYKVASWITTNQSLFLLFGNAHTALVAMDNYFQKNWINELAKAQAKDSLKKNGAKRYQAFLKQNGVENIDQIVAKAVRTVMGPEAAKRAGQSSHEAEDMTPSWFEQWVFGVASIGGGVTRFTGSPFFNRVLTSIHHWLYETQRLRDVYRHHDGKAFELDPHKTFDGEMLSADAKHAYVRETESAKAEDETAYSSALRVEDVYAPSSQEAQTAGKGLAEVKREGKNPDTEVGRILERKVTVTEIDRVSLPDGTVRVNERVRINCDEAGNCAGGEAVIQVSEETAKHIKEDPNFLNQLIRGKVGVQRVDGDYLVAGYDRNGHLQIHNLGRDVPNRTLLELEKLRFSGSDVFVTEQGVIEVGRQDRIQYNAANVAMGAVIYEGTRLANHVMVGANAILNRVVILGAATIAADAFMTNVMVQQGGRLEVGKGAKLDAVDVATSRLVVGSEANLYDLSYEGTPADYSFSEAQSAHGVYNETGGMIQAKDGVREIYYIFPSGIFSKIRSFFSRMDRMIPYAGRGREIRGMIATTKMELMKKPDANTIDFTSFESSASEVMSAVFDGTQPRALRNISRLLWGQSVADEERNAIALAYHTLRITLEPDQAAASLKGMVAPVLAIGYKVYQENQGTRTPDNQTVIAEVRQLVDAAIAPETAKASRKVLRRNSIFSRFIDVITKSKFGWTNPFKLTREIGQDYFKHTNFEGLEDQIAKLETQVRDIDQVSGVRTTALHERRNALTAQMDELRELQAAHRDGIFPTAEILQGDVAAALSQTKLIRKLIRWTYTTDVKYVVGQVLIWAAIGVGAYFAIGLLAGLAATNIGMLAGLLKMVILNSAIHGFVRSMLKPSQLEKPETKGKGLLAMLWTPGLSFLQNIDQILKYTSLASLFMTSQGLNRERMKNWDLGYWIFGSFFKMFDLHDEVDPESEYQYAMGVLGRSASYYRKGLTLAYARLRAIESDPAVSDREKARARAAFLGLARYTAENAYYISSRLFKVGSVREEFEARLAEFDPVLARTYLTMKERERFERIEDYLDRGVNLNEMAHDKERVLELIATDPDFSRNDGQARDISEIDREVMDKIRSNDPAVVLEGLTRLAQEMNYGIANPRNHLTPEGLLIAVDDDYEFKRGEIEIRYAGQPAGTRYKLGVVVRTGTFAELVELPRIKENLRRQGITPDDPVFEEAYTEAKRKHIARQGTPPDLKAMMFVIDTDFESILIQRGFAKGRLETHTGTTTFDAGSVFKEGLFKNLDFPVLREEYVDQSSYHELRHFIHPLPFGREQSTIGRNESNVIEEIMNFFAQIVEGVYDYDFGHEFGLEHVFEQKFNQYLYPNKGDHLVDQLLPADRLRFKQRAYATFKTVLGLKLEFERLLRERRMDPALATALVQRLLWNSREFDDILAVQKLLQNPSRLSAMVDELFAGERPIMTVDDQGTLHGKSADQIHQHLAETVAADAVAAYKAGDKDRGKAIIKSYEDSMDRAKQVMEEKIGSMTYQVQLMQLEAQLEKVGTKAEKKKLIEAMDRIKNSMSERQQAQQEIERDYDIWKKQLAREIDLRSKDDPKANEELLEPFKATLTFNAQLQTFLTELRTKMDAERGMMELDKSAALDFISAKLPELVQLAVQVHGERAQKIIAEIYREIKPFWVNRVRQMISKQMELDEGLADWKKLAAEMIERETQRFFEAFMLPVEKSKNLLETNPSQMFLYIFAFDLTNTLFRKLLGEGETLSREVKWKRLELLDQFRTRIQDMVKNNTTPSGRLEEFAARYLQALFWMQQKDKDIQAFIEEEKKLKLDGMYSFEDLINTPDMINRKTGKYIADLKPDPIQWKAVHLQAHKLGFEQILQVMPDGRKQISSGMRNTGSETYGEDDFAYLLHNHPTYGDGLVQVIPSLLDGNHDGVLQINKGGAGFIGTTLGVTKYFTDDSIMESRFDLEHDKPVIFNGVNMTYYEMQEKARAKALAQEAFEYEFVKWDEVRNQYVKVRVEFKPWTAVVGDDFDRAAFMPFAEPTITAEEKAEILKQVAVAVEKGSQVARSEARKTDELTQPKSNAFDRGAAKVLEQIKEQSPMISAEVGNFIFSQFGKALAKFNGRIEGDEVFRSVFGGVAVLDELVRGVSAIRLDPSLTTEFGYAKLSEKAIYLNPQMVADAMTGDDQVAINRLQATLLHEMTHLMPRIQETLRGAYRKNTAAGLLLDEFVANLAGSTTVEMPAIESIIQHVERRLMAQGIPAASMREFIRPVDTQFGLVVVGKPLGETVKPGMFVTPYVENITELNQLAQTIEKLSRKVNSDHIYIVYDGVKELPKQITQIQFHTAAITDINRRTVSRYLPPIVNSLAVLGPEMVQLMRQMGFEIQQGNRIEFNESLVNKFVSLWQREQTEMRQLQVAA</sequence>
<comment type="caution">
    <text evidence="8">The sequence shown here is derived from an EMBL/GenBank/DDBJ whole genome shotgun (WGS) entry which is preliminary data.</text>
</comment>
<feature type="transmembrane region" description="Helical" evidence="6">
    <location>
        <begin position="2994"/>
        <end position="3016"/>
    </location>
</feature>
<evidence type="ECO:0000256" key="4">
    <source>
        <dbReference type="SAM" id="Coils"/>
    </source>
</evidence>
<accession>A0A1G1L3J9</accession>
<dbReference type="PANTHER" id="PTHR30612:SF0">
    <property type="entry name" value="CHLOROPLAST PROTEIN-TRANSPORTING ATPASE"/>
    <property type="match status" value="1"/>
</dbReference>
<dbReference type="GO" id="GO:0006886">
    <property type="term" value="P:intracellular protein transport"/>
    <property type="evidence" value="ECO:0007669"/>
    <property type="project" value="InterPro"/>
</dbReference>
<keyword evidence="1" id="KW-1003">Cell membrane</keyword>
<evidence type="ECO:0000256" key="1">
    <source>
        <dbReference type="ARBA" id="ARBA00022475"/>
    </source>
</evidence>
<dbReference type="Pfam" id="PF01043">
    <property type="entry name" value="SecA_PP_bind"/>
    <property type="match status" value="1"/>
</dbReference>
<feature type="transmembrane region" description="Helical" evidence="6">
    <location>
        <begin position="3066"/>
        <end position="3087"/>
    </location>
</feature>
<dbReference type="SMART" id="SM00957">
    <property type="entry name" value="SecA_DEAD"/>
    <property type="match status" value="1"/>
</dbReference>
<evidence type="ECO:0000256" key="3">
    <source>
        <dbReference type="ARBA" id="ARBA00023010"/>
    </source>
</evidence>
<dbReference type="InterPro" id="IPR014018">
    <property type="entry name" value="SecA_motor_DEAD"/>
</dbReference>
<feature type="domain" description="SecA family profile" evidence="7">
    <location>
        <begin position="1643"/>
        <end position="2467"/>
    </location>
</feature>
<dbReference type="SUPFAM" id="SSF52540">
    <property type="entry name" value="P-loop containing nucleoside triphosphate hydrolases"/>
    <property type="match status" value="1"/>
</dbReference>
<keyword evidence="6" id="KW-0472">Membrane</keyword>
<evidence type="ECO:0000256" key="5">
    <source>
        <dbReference type="SAM" id="MobiDB-lite"/>
    </source>
</evidence>
<feature type="coiled-coil region" evidence="4">
    <location>
        <begin position="673"/>
        <end position="700"/>
    </location>
</feature>
<dbReference type="SUPFAM" id="SSF51161">
    <property type="entry name" value="Trimeric LpxA-like enzymes"/>
    <property type="match status" value="1"/>
</dbReference>
<dbReference type="Gene3D" id="3.40.50.300">
    <property type="entry name" value="P-loop containing nucleotide triphosphate hydrolases"/>
    <property type="match status" value="1"/>
</dbReference>
<dbReference type="InterPro" id="IPR011130">
    <property type="entry name" value="SecA_preprotein_X-link_dom"/>
</dbReference>
<dbReference type="PROSITE" id="PS51196">
    <property type="entry name" value="SECA_MOTOR_DEAD"/>
    <property type="match status" value="1"/>
</dbReference>
<dbReference type="Gene3D" id="3.90.1440.10">
    <property type="entry name" value="SecA, preprotein cross-linking domain"/>
    <property type="match status" value="1"/>
</dbReference>
<feature type="transmembrane region" description="Helical" evidence="6">
    <location>
        <begin position="2576"/>
        <end position="2595"/>
    </location>
</feature>
<keyword evidence="6" id="KW-0812">Transmembrane</keyword>
<dbReference type="GO" id="GO:0005524">
    <property type="term" value="F:ATP binding"/>
    <property type="evidence" value="ECO:0007669"/>
    <property type="project" value="InterPro"/>
</dbReference>
<dbReference type="GO" id="GO:0017038">
    <property type="term" value="P:protein import"/>
    <property type="evidence" value="ECO:0007669"/>
    <property type="project" value="InterPro"/>
</dbReference>
<feature type="transmembrane region" description="Helical" evidence="6">
    <location>
        <begin position="3960"/>
        <end position="3980"/>
    </location>
</feature>
<keyword evidence="3" id="KW-0811">Translocation</keyword>
<dbReference type="PANTHER" id="PTHR30612">
    <property type="entry name" value="SECA INNER MEMBRANE COMPONENT OF SEC PROTEIN SECRETION SYSTEM"/>
    <property type="match status" value="1"/>
</dbReference>
<dbReference type="GO" id="GO:0006605">
    <property type="term" value="P:protein targeting"/>
    <property type="evidence" value="ECO:0007669"/>
    <property type="project" value="InterPro"/>
</dbReference>
<evidence type="ECO:0000256" key="2">
    <source>
        <dbReference type="ARBA" id="ARBA00022927"/>
    </source>
</evidence>
<dbReference type="SUPFAM" id="SSF81767">
    <property type="entry name" value="Pre-protein crosslinking domain of SecA"/>
    <property type="match status" value="1"/>
</dbReference>
<name>A0A1G1L3J9_9BACT</name>
<keyword evidence="2" id="KW-0653">Protein transport</keyword>
<dbReference type="InterPro" id="IPR036670">
    <property type="entry name" value="SecA_X-link_sf"/>
</dbReference>
<dbReference type="Proteomes" id="UP000178187">
    <property type="component" value="Unassembled WGS sequence"/>
</dbReference>
<feature type="region of interest" description="Disordered" evidence="5">
    <location>
        <begin position="3350"/>
        <end position="3371"/>
    </location>
</feature>
<feature type="compositionally biased region" description="Basic and acidic residues" evidence="5">
    <location>
        <begin position="3360"/>
        <end position="3371"/>
    </location>
</feature>
<dbReference type="InterPro" id="IPR000185">
    <property type="entry name" value="SecA"/>
</dbReference>
<protein>
    <recommendedName>
        <fullName evidence="7">SecA family profile domain-containing protein</fullName>
    </recommendedName>
</protein>
<evidence type="ECO:0000313" key="9">
    <source>
        <dbReference type="Proteomes" id="UP000178187"/>
    </source>
</evidence>
<dbReference type="GO" id="GO:0016020">
    <property type="term" value="C:membrane"/>
    <property type="evidence" value="ECO:0007669"/>
    <property type="project" value="InterPro"/>
</dbReference>
<feature type="transmembrane region" description="Helical" evidence="6">
    <location>
        <begin position="2493"/>
        <end position="2526"/>
    </location>
</feature>
<proteinExistence type="predicted"/>
<dbReference type="InterPro" id="IPR011004">
    <property type="entry name" value="Trimer_LpxA-like_sf"/>
</dbReference>
<evidence type="ECO:0000256" key="6">
    <source>
        <dbReference type="SAM" id="Phobius"/>
    </source>
</evidence>
<dbReference type="Pfam" id="PF07517">
    <property type="entry name" value="SecA_DEAD"/>
    <property type="match status" value="1"/>
</dbReference>
<dbReference type="InterPro" id="IPR027417">
    <property type="entry name" value="P-loop_NTPase"/>
</dbReference>
<keyword evidence="4" id="KW-0175">Coiled coil</keyword>
<dbReference type="InterPro" id="IPR011115">
    <property type="entry name" value="SecA_DEAD"/>
</dbReference>
<keyword evidence="6" id="KW-1133">Transmembrane helix</keyword>
<feature type="coiled-coil region" evidence="4">
    <location>
        <begin position="325"/>
        <end position="352"/>
    </location>
</feature>
<gene>
    <name evidence="8" type="ORF">A3G33_00710</name>
</gene>
<reference evidence="8 9" key="1">
    <citation type="journal article" date="2016" name="Nat. Commun.">
        <title>Thousands of microbial genomes shed light on interconnected biogeochemical processes in an aquifer system.</title>
        <authorList>
            <person name="Anantharaman K."/>
            <person name="Brown C.T."/>
            <person name="Hug L.A."/>
            <person name="Sharon I."/>
            <person name="Castelle C.J."/>
            <person name="Probst A.J."/>
            <person name="Thomas B.C."/>
            <person name="Singh A."/>
            <person name="Wilkins M.J."/>
            <person name="Karaoz U."/>
            <person name="Brodie E.L."/>
            <person name="Williams K.H."/>
            <person name="Hubbard S.S."/>
            <person name="Banfield J.F."/>
        </authorList>
    </citation>
    <scope>NUCLEOTIDE SEQUENCE [LARGE SCALE GENOMIC DNA]</scope>
</reference>
<feature type="transmembrane region" description="Helical" evidence="6">
    <location>
        <begin position="3935"/>
        <end position="3953"/>
    </location>
</feature>
<organism evidence="8 9">
    <name type="scientific">Candidatus Danuiimicrobium aquiferis</name>
    <dbReference type="NCBI Taxonomy" id="1801832"/>
    <lineage>
        <taxon>Bacteria</taxon>
        <taxon>Pseudomonadati</taxon>
        <taxon>Candidatus Omnitrophota</taxon>
        <taxon>Candidatus Danuiimicrobium</taxon>
    </lineage>
</organism>
<evidence type="ECO:0000313" key="8">
    <source>
        <dbReference type="EMBL" id="OGW99449.1"/>
    </source>
</evidence>
<dbReference type="EMBL" id="MHFR01000006">
    <property type="protein sequence ID" value="OGW99449.1"/>
    <property type="molecule type" value="Genomic_DNA"/>
</dbReference>
<evidence type="ECO:0000259" key="7">
    <source>
        <dbReference type="PROSITE" id="PS51196"/>
    </source>
</evidence>
<keyword evidence="2" id="KW-0813">Transport</keyword>